<keyword evidence="1" id="KW-0812">Transmembrane</keyword>
<name>A0A6C0DAX6_9ZZZZ</name>
<evidence type="ECO:0000256" key="1">
    <source>
        <dbReference type="SAM" id="Phobius"/>
    </source>
</evidence>
<protein>
    <submittedName>
        <fullName evidence="2">Uncharacterized protein</fullName>
    </submittedName>
</protein>
<feature type="transmembrane region" description="Helical" evidence="1">
    <location>
        <begin position="128"/>
        <end position="149"/>
    </location>
</feature>
<sequence>MTKINKSKLAITVISNVLLISLFIGFFFFTYGGYIEKKVVKSQMKFLADDISNYIKLSGKITTNYASNYINNLELPDLEEEDHAAAEANKKTVNKAIFANIGFCICACIVMALIYFKSKKDFNLKEILIQNFILLVFIGFTEFCFLTFFGANYVSINPSAVKEAIITNLEELDSGDNHAKGDNHAVKAH</sequence>
<feature type="transmembrane region" description="Helical" evidence="1">
    <location>
        <begin position="9"/>
        <end position="34"/>
    </location>
</feature>
<proteinExistence type="predicted"/>
<feature type="transmembrane region" description="Helical" evidence="1">
    <location>
        <begin position="97"/>
        <end position="116"/>
    </location>
</feature>
<evidence type="ECO:0000313" key="2">
    <source>
        <dbReference type="EMBL" id="QHT13324.1"/>
    </source>
</evidence>
<reference evidence="2" key="1">
    <citation type="journal article" date="2020" name="Nature">
        <title>Giant virus diversity and host interactions through global metagenomics.</title>
        <authorList>
            <person name="Schulz F."/>
            <person name="Roux S."/>
            <person name="Paez-Espino D."/>
            <person name="Jungbluth S."/>
            <person name="Walsh D.A."/>
            <person name="Denef V.J."/>
            <person name="McMahon K.D."/>
            <person name="Konstantinidis K.T."/>
            <person name="Eloe-Fadrosh E.A."/>
            <person name="Kyrpides N.C."/>
            <person name="Woyke T."/>
        </authorList>
    </citation>
    <scope>NUCLEOTIDE SEQUENCE</scope>
    <source>
        <strain evidence="2">GVMAG-M-3300023174-131</strain>
    </source>
</reference>
<accession>A0A6C0DAX6</accession>
<dbReference type="AlphaFoldDB" id="A0A6C0DAX6"/>
<keyword evidence="1" id="KW-0472">Membrane</keyword>
<organism evidence="2">
    <name type="scientific">viral metagenome</name>
    <dbReference type="NCBI Taxonomy" id="1070528"/>
    <lineage>
        <taxon>unclassified sequences</taxon>
        <taxon>metagenomes</taxon>
        <taxon>organismal metagenomes</taxon>
    </lineage>
</organism>
<keyword evidence="1" id="KW-1133">Transmembrane helix</keyword>
<dbReference type="EMBL" id="MN739565">
    <property type="protein sequence ID" value="QHT13324.1"/>
    <property type="molecule type" value="Genomic_DNA"/>
</dbReference>